<comment type="similarity">
    <text evidence="2 6">Belongs to the adaptor complexes large subunit family.</text>
</comment>
<dbReference type="FunFam" id="1.25.10.10:FF:000044">
    <property type="entry name" value="AP complex subunit beta"/>
    <property type="match status" value="1"/>
</dbReference>
<evidence type="ECO:0000256" key="4">
    <source>
        <dbReference type="ARBA" id="ARBA00022927"/>
    </source>
</evidence>
<proteinExistence type="inferred from homology"/>
<name>A0A074YSE6_AURSE</name>
<dbReference type="EMBL" id="KL584749">
    <property type="protein sequence ID" value="KER00601.1"/>
    <property type="molecule type" value="Genomic_DNA"/>
</dbReference>
<dbReference type="SUPFAM" id="SSF48371">
    <property type="entry name" value="ARM repeat"/>
    <property type="match status" value="1"/>
</dbReference>
<dbReference type="PANTHER" id="PTHR11134">
    <property type="entry name" value="ADAPTOR COMPLEX SUBUNIT BETA FAMILY MEMBER"/>
    <property type="match status" value="1"/>
</dbReference>
<dbReference type="OrthoDB" id="10254310at2759"/>
<sequence>MSAGNQDAKLFARVSGPTSPTNSAMFAPIFLYDYGLPAFRNPQGKVAELRQELQATGGKKDKGHLGKKIALKKIVANMTMSNNDMIALFPDVIQVMGLASLEIKKMCFLYLVHYARIKPEIALKALPHLDMEDTNPLVRALALRTMSYIHVREYVEAAVTPTKHLLRDSDPYVRKTACFCVAKLYDHDKTLVENSDLITGLNNMLRDENPTVVSSALASLTDIWERSESIKLTIDYNSASKIASILAETSEWNQTYILEALMNFVPQDSGQASMLAERITPRLSHTNSAVVLGCIRLILYLMNYIADEKVITALMNKLSPPLVTLLSKGHEIQYLALRNALLILQRRPDILKNDIRVFFCKYNDPIYVKVTKLELIFMLATQDNIKEVLAELREYATEIDIHFVRKSVRAIGKLAIKIEPAARLCINTLLELVATKVSYIVQEATVVIRNIFRKYPNQYESIISTLCENLDSLDEPEAKAAMIWIIGQYADRIDNSDVLLDDFLYTFADEPHEVQLALLTATVKLFIQRPKKGQDLVPKVLKWATEETDNPDLRDRGYMYWRLLSSDPVAAKQVVMGEKPPITAETEKLDPFTLQEMCLVVGSLATIYLKPIKSVFRSARPRVIPESPALQKHRLPSHQAMLDAQKHWTEMTSMAGAQQRQNGNSNGDLASAVDAADVYFSTIGSQQMANMGLNDDGYASPVTGEGAQTMFVVNQNQPQQVYQPTVGNGNGDLLSF</sequence>
<evidence type="ECO:0000313" key="9">
    <source>
        <dbReference type="Proteomes" id="UP000030641"/>
    </source>
</evidence>
<dbReference type="AlphaFoldDB" id="A0A074YSE6"/>
<comment type="subcellular location">
    <subcellularLocation>
        <location evidence="1">Endomembrane system</location>
    </subcellularLocation>
</comment>
<evidence type="ECO:0000256" key="3">
    <source>
        <dbReference type="ARBA" id="ARBA00022448"/>
    </source>
</evidence>
<dbReference type="GO" id="GO:0030117">
    <property type="term" value="C:membrane coat"/>
    <property type="evidence" value="ECO:0007669"/>
    <property type="project" value="InterPro"/>
</dbReference>
<dbReference type="Pfam" id="PF01602">
    <property type="entry name" value="Adaptin_N"/>
    <property type="match status" value="1"/>
</dbReference>
<dbReference type="InterPro" id="IPR016342">
    <property type="entry name" value="AP_complex_bsu_1_2_4"/>
</dbReference>
<keyword evidence="4 6" id="KW-0653">Protein transport</keyword>
<evidence type="ECO:0000256" key="2">
    <source>
        <dbReference type="ARBA" id="ARBA00006613"/>
    </source>
</evidence>
<comment type="function">
    <text evidence="6">Adaptins are components of the adaptor complexes which link clathrin to receptors in coated vesicles. Clathrin-associated protein complexes are believed to interact with the cytoplasmic tails of membrane proteins, leading to their selection and concentration.</text>
</comment>
<evidence type="ECO:0000256" key="5">
    <source>
        <dbReference type="ARBA" id="ARBA00023136"/>
    </source>
</evidence>
<reference evidence="8 9" key="1">
    <citation type="journal article" date="2014" name="BMC Genomics">
        <title>Genome sequencing of four Aureobasidium pullulans varieties: biotechnological potential, stress tolerance, and description of new species.</title>
        <authorList>
            <person name="Gostin Ar C."/>
            <person name="Ohm R.A."/>
            <person name="Kogej T."/>
            <person name="Sonjak S."/>
            <person name="Turk M."/>
            <person name="Zajc J."/>
            <person name="Zalar P."/>
            <person name="Grube M."/>
            <person name="Sun H."/>
            <person name="Han J."/>
            <person name="Sharma A."/>
            <person name="Chiniquy J."/>
            <person name="Ngan C.Y."/>
            <person name="Lipzen A."/>
            <person name="Barry K."/>
            <person name="Grigoriev I.V."/>
            <person name="Gunde-Cimerman N."/>
        </authorList>
    </citation>
    <scope>NUCLEOTIDE SEQUENCE [LARGE SCALE GENOMIC DNA]</scope>
    <source>
        <strain evidence="8 9">EXF-2481</strain>
    </source>
</reference>
<dbReference type="InterPro" id="IPR026739">
    <property type="entry name" value="AP_beta"/>
</dbReference>
<dbReference type="OMA" id="FIQRPTR"/>
<organism evidence="8 9">
    <name type="scientific">Aureobasidium subglaciale (strain EXF-2481)</name>
    <name type="common">Aureobasidium pullulans var. subglaciale</name>
    <dbReference type="NCBI Taxonomy" id="1043005"/>
    <lineage>
        <taxon>Eukaryota</taxon>
        <taxon>Fungi</taxon>
        <taxon>Dikarya</taxon>
        <taxon>Ascomycota</taxon>
        <taxon>Pezizomycotina</taxon>
        <taxon>Dothideomycetes</taxon>
        <taxon>Dothideomycetidae</taxon>
        <taxon>Dothideales</taxon>
        <taxon>Saccotheciaceae</taxon>
        <taxon>Aureobasidium</taxon>
    </lineage>
</organism>
<dbReference type="InterPro" id="IPR002553">
    <property type="entry name" value="Clathrin/coatomer_adapt-like_N"/>
</dbReference>
<dbReference type="Proteomes" id="UP000030641">
    <property type="component" value="Unassembled WGS sequence"/>
</dbReference>
<evidence type="ECO:0000256" key="1">
    <source>
        <dbReference type="ARBA" id="ARBA00004308"/>
    </source>
</evidence>
<dbReference type="InterPro" id="IPR011989">
    <property type="entry name" value="ARM-like"/>
</dbReference>
<gene>
    <name evidence="8" type="ORF">AUEXF2481DRAFT_61255</name>
</gene>
<feature type="domain" description="Clathrin/coatomer adaptor adaptin-like N-terminal" evidence="7">
    <location>
        <begin position="50"/>
        <end position="567"/>
    </location>
</feature>
<dbReference type="PIRSF" id="PIRSF002291">
    <property type="entry name" value="AP_complex_beta"/>
    <property type="match status" value="1"/>
</dbReference>
<dbReference type="STRING" id="1043005.A0A074YSE6"/>
<dbReference type="FunCoup" id="A0A074YSE6">
    <property type="interactions" value="97"/>
</dbReference>
<dbReference type="GeneID" id="25369454"/>
<evidence type="ECO:0000313" key="8">
    <source>
        <dbReference type="EMBL" id="KER00601.1"/>
    </source>
</evidence>
<evidence type="ECO:0000256" key="6">
    <source>
        <dbReference type="PIRNR" id="PIRNR002291"/>
    </source>
</evidence>
<accession>A0A074YSE6</accession>
<keyword evidence="5 6" id="KW-0472">Membrane</keyword>
<protein>
    <recommendedName>
        <fullName evidence="6">AP complex subunit beta</fullName>
    </recommendedName>
</protein>
<dbReference type="GO" id="GO:0016192">
    <property type="term" value="P:vesicle-mediated transport"/>
    <property type="evidence" value="ECO:0007669"/>
    <property type="project" value="InterPro"/>
</dbReference>
<keyword evidence="3 6" id="KW-0813">Transport</keyword>
<dbReference type="GO" id="GO:0006886">
    <property type="term" value="P:intracellular protein transport"/>
    <property type="evidence" value="ECO:0007669"/>
    <property type="project" value="InterPro"/>
</dbReference>
<keyword evidence="9" id="KW-1185">Reference proteome</keyword>
<evidence type="ECO:0000259" key="7">
    <source>
        <dbReference type="Pfam" id="PF01602"/>
    </source>
</evidence>
<dbReference type="InterPro" id="IPR016024">
    <property type="entry name" value="ARM-type_fold"/>
</dbReference>
<dbReference type="GO" id="GO:0030276">
    <property type="term" value="F:clathrin binding"/>
    <property type="evidence" value="ECO:0007669"/>
    <property type="project" value="InterPro"/>
</dbReference>
<dbReference type="Gene3D" id="1.25.10.10">
    <property type="entry name" value="Leucine-rich Repeat Variant"/>
    <property type="match status" value="1"/>
</dbReference>
<dbReference type="RefSeq" id="XP_013349111.1">
    <property type="nucleotide sequence ID" value="XM_013493657.1"/>
</dbReference>
<dbReference type="HOGENOM" id="CLU_006320_4_4_1"/>
<dbReference type="InParanoid" id="A0A074YSE6"/>
<dbReference type="GO" id="GO:0012505">
    <property type="term" value="C:endomembrane system"/>
    <property type="evidence" value="ECO:0007669"/>
    <property type="project" value="UniProtKB-SubCell"/>
</dbReference>